<dbReference type="Gene3D" id="1.10.3290.10">
    <property type="entry name" value="Fido-like domain"/>
    <property type="match status" value="1"/>
</dbReference>
<dbReference type="RefSeq" id="WP_088441302.1">
    <property type="nucleotide sequence ID" value="NZ_BMMC01000001.1"/>
</dbReference>
<dbReference type="InterPro" id="IPR003812">
    <property type="entry name" value="Fido"/>
</dbReference>
<keyword evidence="5" id="KW-1185">Reference proteome</keyword>
<dbReference type="Pfam" id="PF02661">
    <property type="entry name" value="Fic"/>
    <property type="match status" value="1"/>
</dbReference>
<evidence type="ECO:0000256" key="1">
    <source>
        <dbReference type="PIRSR" id="PIRSR640198-1"/>
    </source>
</evidence>
<accession>A0A246JWU3</accession>
<feature type="active site" evidence="1">
    <location>
        <position position="206"/>
    </location>
</feature>
<feature type="binding site" evidence="2">
    <location>
        <begin position="210"/>
        <end position="217"/>
    </location>
    <ligand>
        <name>ATP</name>
        <dbReference type="ChEBI" id="CHEBI:30616"/>
    </ligand>
</feature>
<dbReference type="InterPro" id="IPR036388">
    <property type="entry name" value="WH-like_DNA-bd_sf"/>
</dbReference>
<feature type="domain" description="Fido" evidence="3">
    <location>
        <begin position="114"/>
        <end position="271"/>
    </location>
</feature>
<dbReference type="SUPFAM" id="SSF140931">
    <property type="entry name" value="Fic-like"/>
    <property type="match status" value="1"/>
</dbReference>
<evidence type="ECO:0000259" key="3">
    <source>
        <dbReference type="PROSITE" id="PS51459"/>
    </source>
</evidence>
<keyword evidence="2" id="KW-0547">Nucleotide-binding</keyword>
<name>A0A246JWU3_9SPHN</name>
<comment type="caution">
    <text evidence="4">The sequence shown here is derived from an EMBL/GenBank/DDBJ whole genome shotgun (WGS) entry which is preliminary data.</text>
</comment>
<dbReference type="PANTHER" id="PTHR13504:SF33">
    <property type="entry name" value="FIC FAMILY PROTEIN"/>
    <property type="match status" value="1"/>
</dbReference>
<reference evidence="4 5" key="1">
    <citation type="journal article" date="2010" name="Int. J. Syst. Evol. Microbiol.">
        <title>Sphingopyxis bauzanensis sp. nov., a psychrophilic bacterium isolated from soil.</title>
        <authorList>
            <person name="Zhang D.C."/>
            <person name="Liu H.C."/>
            <person name="Xin Y.H."/>
            <person name="Zhou Y.G."/>
            <person name="Schinner F."/>
            <person name="Margesin R."/>
        </authorList>
    </citation>
    <scope>NUCLEOTIDE SEQUENCE [LARGE SCALE GENOMIC DNA]</scope>
    <source>
        <strain evidence="4 5">DSM 22271</strain>
    </source>
</reference>
<dbReference type="PANTHER" id="PTHR13504">
    <property type="entry name" value="FIDO DOMAIN-CONTAINING PROTEIN DDB_G0283145"/>
    <property type="match status" value="1"/>
</dbReference>
<evidence type="ECO:0000313" key="5">
    <source>
        <dbReference type="Proteomes" id="UP000197361"/>
    </source>
</evidence>
<evidence type="ECO:0000256" key="2">
    <source>
        <dbReference type="PIRSR" id="PIRSR640198-2"/>
    </source>
</evidence>
<protein>
    <submittedName>
        <fullName evidence="4">Cell filamentation protein Fic</fullName>
    </submittedName>
</protein>
<sequence length="369" mass="41637">MTYIYELKDWPNFQWRVEALAQKLGEVRHRQGRLLGRMEALGFPLQEEAVLHTLTEDVLKSSEIEGEKLDKDQVRSSIARRLGLNIAGLIPSDRNVEGVVEMMLDATQRFQEPLTDERLFGWHAALFPTGRSGMNKITVGDWRDDSTGPMQVVSGPYGRERVHYEAPPAKALKREMNAFLKWFEADQGIDPVLKAAIAHLWFVTIHPLDDGNGRTARAIADMALARSEGSNRRFYSMSAQIRGERAAYYRMLETTQKGTLDITSWLSWFLDCLDRAFDGADDILASVMQKARFWEHQAGTALNDRQRDMLNRLLNGFEGKLTSSKWAKIAKTSQDTAARDITDLVAKGILVRDEAGGRSTSYSLAQIEA</sequence>
<gene>
    <name evidence="4" type="ORF">CDQ92_10570</name>
</gene>
<dbReference type="Pfam" id="PF13776">
    <property type="entry name" value="DUF4172"/>
    <property type="match status" value="1"/>
</dbReference>
<dbReference type="EMBL" id="NISK01000002">
    <property type="protein sequence ID" value="OWQ97453.1"/>
    <property type="molecule type" value="Genomic_DNA"/>
</dbReference>
<keyword evidence="2" id="KW-0067">ATP-binding</keyword>
<proteinExistence type="predicted"/>
<dbReference type="OrthoDB" id="9813719at2"/>
<feature type="binding site" evidence="2">
    <location>
        <begin position="248"/>
        <end position="249"/>
    </location>
    <ligand>
        <name>ATP</name>
        <dbReference type="ChEBI" id="CHEBI:30616"/>
    </ligand>
</feature>
<dbReference type="InterPro" id="IPR040198">
    <property type="entry name" value="Fido_containing"/>
</dbReference>
<dbReference type="GO" id="GO:0005524">
    <property type="term" value="F:ATP binding"/>
    <property type="evidence" value="ECO:0007669"/>
    <property type="project" value="UniProtKB-KW"/>
</dbReference>
<dbReference type="Proteomes" id="UP000197361">
    <property type="component" value="Unassembled WGS sequence"/>
</dbReference>
<dbReference type="AlphaFoldDB" id="A0A246JWU3"/>
<dbReference type="PROSITE" id="PS51459">
    <property type="entry name" value="FIDO"/>
    <property type="match status" value="1"/>
</dbReference>
<organism evidence="4 5">
    <name type="scientific">Sphingopyxis bauzanensis</name>
    <dbReference type="NCBI Taxonomy" id="651663"/>
    <lineage>
        <taxon>Bacteria</taxon>
        <taxon>Pseudomonadati</taxon>
        <taxon>Pseudomonadota</taxon>
        <taxon>Alphaproteobacteria</taxon>
        <taxon>Sphingomonadales</taxon>
        <taxon>Sphingomonadaceae</taxon>
        <taxon>Sphingopyxis</taxon>
    </lineage>
</organism>
<dbReference type="InterPro" id="IPR025230">
    <property type="entry name" value="DUF4172"/>
</dbReference>
<dbReference type="Gene3D" id="1.10.10.10">
    <property type="entry name" value="Winged helix-like DNA-binding domain superfamily/Winged helix DNA-binding domain"/>
    <property type="match status" value="1"/>
</dbReference>
<dbReference type="InterPro" id="IPR036597">
    <property type="entry name" value="Fido-like_dom_sf"/>
</dbReference>
<evidence type="ECO:0000313" key="4">
    <source>
        <dbReference type="EMBL" id="OWQ97453.1"/>
    </source>
</evidence>